<name>A0AAN7Z1D5_9PEZI</name>
<evidence type="ECO:0000313" key="2">
    <source>
        <dbReference type="Proteomes" id="UP001305414"/>
    </source>
</evidence>
<dbReference type="Proteomes" id="UP001305414">
    <property type="component" value="Unassembled WGS sequence"/>
</dbReference>
<dbReference type="AlphaFoldDB" id="A0AAN7Z1D5"/>
<gene>
    <name evidence="1" type="ORF">RRF57_001163</name>
</gene>
<proteinExistence type="predicted"/>
<accession>A0AAN7Z1D5</accession>
<protein>
    <submittedName>
        <fullName evidence="1">Uncharacterized protein</fullName>
    </submittedName>
</protein>
<keyword evidence="2" id="KW-1185">Reference proteome</keyword>
<comment type="caution">
    <text evidence="1">The sequence shown here is derived from an EMBL/GenBank/DDBJ whole genome shotgun (WGS) entry which is preliminary data.</text>
</comment>
<evidence type="ECO:0000313" key="1">
    <source>
        <dbReference type="EMBL" id="KAK5625447.1"/>
    </source>
</evidence>
<dbReference type="EMBL" id="JAWHQM010000002">
    <property type="protein sequence ID" value="KAK5625447.1"/>
    <property type="molecule type" value="Genomic_DNA"/>
</dbReference>
<reference evidence="1 2" key="1">
    <citation type="submission" date="2023-10" db="EMBL/GenBank/DDBJ databases">
        <title>Draft genome sequence of Xylaria bambusicola isolate GMP-LS, the root and basal stem rot pathogen of sugarcane in Indonesia.</title>
        <authorList>
            <person name="Selvaraj P."/>
            <person name="Muralishankar V."/>
            <person name="Muruganantham S."/>
            <person name="Sp S."/>
            <person name="Haryani S."/>
            <person name="Lau K.J.X."/>
            <person name="Naqvi N.I."/>
        </authorList>
    </citation>
    <scope>NUCLEOTIDE SEQUENCE [LARGE SCALE GENOMIC DNA]</scope>
    <source>
        <strain evidence="1">GMP-LS</strain>
    </source>
</reference>
<organism evidence="1 2">
    <name type="scientific">Xylaria bambusicola</name>
    <dbReference type="NCBI Taxonomy" id="326684"/>
    <lineage>
        <taxon>Eukaryota</taxon>
        <taxon>Fungi</taxon>
        <taxon>Dikarya</taxon>
        <taxon>Ascomycota</taxon>
        <taxon>Pezizomycotina</taxon>
        <taxon>Sordariomycetes</taxon>
        <taxon>Xylariomycetidae</taxon>
        <taxon>Xylariales</taxon>
        <taxon>Xylariaceae</taxon>
        <taxon>Xylaria</taxon>
    </lineage>
</organism>
<sequence>MEAFASTLGLSVIVIFAVLWDRGWNRLEVKVRPHGYRGVSGSRYREQRLSSCWDGLQRGAVKCGWEWKSWEVPFPSVSNPDVPGPGLPDSGFVEPGFPEPGGPRVMAGHGGNLSVLVSPSTMVVTGDTSMLTAATVSAGRQQILLPNPGLRTGAAGFDTYHMGGEFRYFGRWKYSSSSNTTKLLSIVSQ</sequence>